<protein>
    <recommendedName>
        <fullName evidence="4">Lipoprotein</fullName>
    </recommendedName>
</protein>
<evidence type="ECO:0000313" key="3">
    <source>
        <dbReference type="Proteomes" id="UP000003460"/>
    </source>
</evidence>
<evidence type="ECO:0008006" key="4">
    <source>
        <dbReference type="Google" id="ProtNLM"/>
    </source>
</evidence>
<dbReference type="EMBL" id="ACIJ02000023">
    <property type="protein sequence ID" value="EEX71007.1"/>
    <property type="molecule type" value="Genomic_DNA"/>
</dbReference>
<dbReference type="GeneID" id="84576940"/>
<proteinExistence type="predicted"/>
<name>C9LJ40_9BACT</name>
<dbReference type="RefSeq" id="WP_006256032.1">
    <property type="nucleotide sequence ID" value="NZ_GG700643.1"/>
</dbReference>
<evidence type="ECO:0000313" key="2">
    <source>
        <dbReference type="EMBL" id="EEX71007.1"/>
    </source>
</evidence>
<keyword evidence="3" id="KW-1185">Reference proteome</keyword>
<dbReference type="HOGENOM" id="CLU_2047552_0_0_10"/>
<gene>
    <name evidence="2" type="ORF">GCWU000325_02252</name>
</gene>
<feature type="chain" id="PRO_5002998589" description="Lipoprotein" evidence="1">
    <location>
        <begin position="32"/>
        <end position="120"/>
    </location>
</feature>
<sequence length="120" mass="13735">MGTIIKKYSQLLLLAACFTLFSGCDFKPATASLEDTVWEHEFSQEDQDPKSIKKAVLYFKNQTLTYYALSADGRKKHLIASYPYTLEEHLLTAGNQHAIVGGYSFYFNEMLFIKTNKTKF</sequence>
<comment type="caution">
    <text evidence="2">The sequence shown here is derived from an EMBL/GenBank/DDBJ whole genome shotgun (WGS) entry which is preliminary data.</text>
</comment>
<accession>C9LJ40</accession>
<dbReference type="PROSITE" id="PS51257">
    <property type="entry name" value="PROKAR_LIPOPROTEIN"/>
    <property type="match status" value="1"/>
</dbReference>
<dbReference type="Proteomes" id="UP000003460">
    <property type="component" value="Unassembled WGS sequence"/>
</dbReference>
<organism evidence="2 3">
    <name type="scientific">Alloprevotella tannerae ATCC 51259</name>
    <dbReference type="NCBI Taxonomy" id="626522"/>
    <lineage>
        <taxon>Bacteria</taxon>
        <taxon>Pseudomonadati</taxon>
        <taxon>Bacteroidota</taxon>
        <taxon>Bacteroidia</taxon>
        <taxon>Bacteroidales</taxon>
        <taxon>Prevotellaceae</taxon>
        <taxon>Alloprevotella</taxon>
    </lineage>
</organism>
<reference evidence="2" key="1">
    <citation type="submission" date="2009-09" db="EMBL/GenBank/DDBJ databases">
        <authorList>
            <person name="Weinstock G."/>
            <person name="Sodergren E."/>
            <person name="Clifton S."/>
            <person name="Fulton L."/>
            <person name="Fulton B."/>
            <person name="Courtney L."/>
            <person name="Fronick C."/>
            <person name="Harrison M."/>
            <person name="Strong C."/>
            <person name="Farmer C."/>
            <person name="Delahaunty K."/>
            <person name="Markovic C."/>
            <person name="Hall O."/>
            <person name="Minx P."/>
            <person name="Tomlinson C."/>
            <person name="Mitreva M."/>
            <person name="Nelson J."/>
            <person name="Hou S."/>
            <person name="Wollam A."/>
            <person name="Pepin K.H."/>
            <person name="Johnson M."/>
            <person name="Bhonagiri V."/>
            <person name="Nash W.E."/>
            <person name="Warren W."/>
            <person name="Chinwalla A."/>
            <person name="Mardis E.R."/>
            <person name="Wilson R.K."/>
        </authorList>
    </citation>
    <scope>NUCLEOTIDE SEQUENCE [LARGE SCALE GENOMIC DNA]</scope>
    <source>
        <strain evidence="2">ATCC 51259</strain>
    </source>
</reference>
<keyword evidence="1" id="KW-0732">Signal</keyword>
<feature type="signal peptide" evidence="1">
    <location>
        <begin position="1"/>
        <end position="31"/>
    </location>
</feature>
<dbReference type="AlphaFoldDB" id="C9LJ40"/>
<evidence type="ECO:0000256" key="1">
    <source>
        <dbReference type="SAM" id="SignalP"/>
    </source>
</evidence>
<dbReference type="STRING" id="626522.GCWU000325_02252"/>